<dbReference type="InterPro" id="IPR011008">
    <property type="entry name" value="Dimeric_a/b-barrel"/>
</dbReference>
<dbReference type="RefSeq" id="WP_226611421.1">
    <property type="nucleotide sequence ID" value="NZ_JAJAQI010000035.1"/>
</dbReference>
<reference evidence="3" key="1">
    <citation type="submission" date="2021-10" db="EMBL/GenBank/DDBJ databases">
        <title>Roseicella aerolatum sp. nov., isolated from aerosols of e-waste dismantling site.</title>
        <authorList>
            <person name="Qin T."/>
        </authorList>
    </citation>
    <scope>NUCLEOTIDE SEQUENCE</scope>
    <source>
        <strain evidence="3">GB24</strain>
    </source>
</reference>
<evidence type="ECO:0000313" key="4">
    <source>
        <dbReference type="Proteomes" id="UP001139311"/>
    </source>
</evidence>
<evidence type="ECO:0000313" key="3">
    <source>
        <dbReference type="EMBL" id="MCB4824014.1"/>
    </source>
</evidence>
<gene>
    <name evidence="3" type="ORF">LHA35_19985</name>
</gene>
<accession>A0A9X1IG24</accession>
<keyword evidence="4" id="KW-1185">Reference proteome</keyword>
<dbReference type="Proteomes" id="UP001139311">
    <property type="component" value="Unassembled WGS sequence"/>
</dbReference>
<organism evidence="3 4">
    <name type="scientific">Roseicella aerolata</name>
    <dbReference type="NCBI Taxonomy" id="2883479"/>
    <lineage>
        <taxon>Bacteria</taxon>
        <taxon>Pseudomonadati</taxon>
        <taxon>Pseudomonadota</taxon>
        <taxon>Alphaproteobacteria</taxon>
        <taxon>Acetobacterales</taxon>
        <taxon>Roseomonadaceae</taxon>
        <taxon>Roseicella</taxon>
    </lineage>
</organism>
<comment type="similarity">
    <text evidence="1">Belongs to the YciI family.</text>
</comment>
<sequence>MGYAVLAYDGEDAEAPARRLAARERHLQVLAVWAGDGRLAFGTPLLAADGRAVGSLMILEVPDEAGLRDYLAAEPFNNMGVWTRVETFPFRIAPLPYRPLPQPGAPIAPGRTHTVIIARDGTDPGAQDRRLSVREAHLARVRPMAADGTLAIGGAILDEAGQRMVGSVAVIARDTDEGARAWMAEDPYVTAGVWQETTLYGTRFAPLPWRPLPGAA</sequence>
<dbReference type="PANTHER" id="PTHR33606">
    <property type="entry name" value="PROTEIN YCII"/>
    <property type="match status" value="1"/>
</dbReference>
<feature type="domain" description="YCII-related" evidence="2">
    <location>
        <begin position="1"/>
        <end position="91"/>
    </location>
</feature>
<evidence type="ECO:0000256" key="1">
    <source>
        <dbReference type="ARBA" id="ARBA00007689"/>
    </source>
</evidence>
<name>A0A9X1IG24_9PROT</name>
<dbReference type="EMBL" id="JAJAQI010000035">
    <property type="protein sequence ID" value="MCB4824014.1"/>
    <property type="molecule type" value="Genomic_DNA"/>
</dbReference>
<comment type="caution">
    <text evidence="3">The sequence shown here is derived from an EMBL/GenBank/DDBJ whole genome shotgun (WGS) entry which is preliminary data.</text>
</comment>
<dbReference type="PANTHER" id="PTHR33606:SF3">
    <property type="entry name" value="PROTEIN YCII"/>
    <property type="match status" value="1"/>
</dbReference>
<dbReference type="Pfam" id="PF03795">
    <property type="entry name" value="YCII"/>
    <property type="match status" value="2"/>
</dbReference>
<dbReference type="SUPFAM" id="SSF54909">
    <property type="entry name" value="Dimeric alpha+beta barrel"/>
    <property type="match status" value="2"/>
</dbReference>
<proteinExistence type="inferred from homology"/>
<protein>
    <submittedName>
        <fullName evidence="3">YciI family protein</fullName>
    </submittedName>
</protein>
<dbReference type="InterPro" id="IPR005545">
    <property type="entry name" value="YCII"/>
</dbReference>
<dbReference type="Gene3D" id="3.30.70.1060">
    <property type="entry name" value="Dimeric alpha+beta barrel"/>
    <property type="match status" value="2"/>
</dbReference>
<dbReference type="InterPro" id="IPR051807">
    <property type="entry name" value="Sec-metab_biosynth-assoc"/>
</dbReference>
<evidence type="ECO:0000259" key="2">
    <source>
        <dbReference type="Pfam" id="PF03795"/>
    </source>
</evidence>
<feature type="domain" description="YCII-related" evidence="2">
    <location>
        <begin position="123"/>
        <end position="198"/>
    </location>
</feature>
<dbReference type="AlphaFoldDB" id="A0A9X1IG24"/>